<keyword evidence="5" id="KW-0378">Hydrolase</keyword>
<evidence type="ECO:0000259" key="4">
    <source>
        <dbReference type="Pfam" id="PF01420"/>
    </source>
</evidence>
<protein>
    <submittedName>
        <fullName evidence="5">Restriction endonuclease subunit S</fullName>
        <ecNumber evidence="5">3.1.21.-</ecNumber>
    </submittedName>
</protein>
<dbReference type="SUPFAM" id="SSF116734">
    <property type="entry name" value="DNA methylase specificity domain"/>
    <property type="match status" value="2"/>
</dbReference>
<keyword evidence="5" id="KW-0540">Nuclease</keyword>
<dbReference type="InterPro" id="IPR044946">
    <property type="entry name" value="Restrct_endonuc_typeI_TRD_sf"/>
</dbReference>
<dbReference type="Gene3D" id="3.90.220.20">
    <property type="entry name" value="DNA methylase specificity domains"/>
    <property type="match status" value="2"/>
</dbReference>
<dbReference type="RefSeq" id="WP_377939120.1">
    <property type="nucleotide sequence ID" value="NZ_JBHTHQ010000021.1"/>
</dbReference>
<dbReference type="EC" id="3.1.21.-" evidence="5"/>
<organism evidence="5 6">
    <name type="scientific">Alloscardovia venturai</name>
    <dbReference type="NCBI Taxonomy" id="1769421"/>
    <lineage>
        <taxon>Bacteria</taxon>
        <taxon>Bacillati</taxon>
        <taxon>Actinomycetota</taxon>
        <taxon>Actinomycetes</taxon>
        <taxon>Bifidobacteriales</taxon>
        <taxon>Bifidobacteriaceae</taxon>
        <taxon>Alloscardovia</taxon>
    </lineage>
</organism>
<dbReference type="EMBL" id="JBHTHQ010000021">
    <property type="protein sequence ID" value="MFD0705433.1"/>
    <property type="molecule type" value="Genomic_DNA"/>
</dbReference>
<evidence type="ECO:0000313" key="6">
    <source>
        <dbReference type="Proteomes" id="UP001597036"/>
    </source>
</evidence>
<keyword evidence="3" id="KW-0238">DNA-binding</keyword>
<reference evidence="6" key="1">
    <citation type="journal article" date="2019" name="Int. J. Syst. Evol. Microbiol.">
        <title>The Global Catalogue of Microorganisms (GCM) 10K type strain sequencing project: providing services to taxonomists for standard genome sequencing and annotation.</title>
        <authorList>
            <consortium name="The Broad Institute Genomics Platform"/>
            <consortium name="The Broad Institute Genome Sequencing Center for Infectious Disease"/>
            <person name="Wu L."/>
            <person name="Ma J."/>
        </authorList>
    </citation>
    <scope>NUCLEOTIDE SEQUENCE [LARGE SCALE GENOMIC DNA]</scope>
    <source>
        <strain evidence="6">CCM 8604</strain>
    </source>
</reference>
<feature type="domain" description="Type I restriction modification DNA specificity" evidence="4">
    <location>
        <begin position="15"/>
        <end position="142"/>
    </location>
</feature>
<keyword evidence="2" id="KW-0680">Restriction system</keyword>
<keyword evidence="5" id="KW-0255">Endonuclease</keyword>
<evidence type="ECO:0000256" key="3">
    <source>
        <dbReference type="ARBA" id="ARBA00023125"/>
    </source>
</evidence>
<dbReference type="Pfam" id="PF01420">
    <property type="entry name" value="Methylase_S"/>
    <property type="match status" value="2"/>
</dbReference>
<keyword evidence="6" id="KW-1185">Reference proteome</keyword>
<evidence type="ECO:0000256" key="1">
    <source>
        <dbReference type="ARBA" id="ARBA00010923"/>
    </source>
</evidence>
<name>A0ABW2Y9D9_9BIFI</name>
<comment type="similarity">
    <text evidence="1">Belongs to the type-I restriction system S methylase family.</text>
</comment>
<dbReference type="Proteomes" id="UP001597036">
    <property type="component" value="Unassembled WGS sequence"/>
</dbReference>
<dbReference type="InterPro" id="IPR000055">
    <property type="entry name" value="Restrct_endonuc_typeI_TRD"/>
</dbReference>
<feature type="domain" description="Type I restriction modification DNA specificity" evidence="4">
    <location>
        <begin position="182"/>
        <end position="318"/>
    </location>
</feature>
<dbReference type="PANTHER" id="PTHR30408:SF12">
    <property type="entry name" value="TYPE I RESTRICTION ENZYME MJAVIII SPECIFICITY SUBUNIT"/>
    <property type="match status" value="1"/>
</dbReference>
<dbReference type="GO" id="GO:0016787">
    <property type="term" value="F:hydrolase activity"/>
    <property type="evidence" value="ECO:0007669"/>
    <property type="project" value="UniProtKB-KW"/>
</dbReference>
<comment type="caution">
    <text evidence="5">The sequence shown here is derived from an EMBL/GenBank/DDBJ whole genome shotgun (WGS) entry which is preliminary data.</text>
</comment>
<proteinExistence type="inferred from homology"/>
<dbReference type="InterPro" id="IPR052021">
    <property type="entry name" value="Type-I_RS_S_subunit"/>
</dbReference>
<dbReference type="PANTHER" id="PTHR30408">
    <property type="entry name" value="TYPE-1 RESTRICTION ENZYME ECOKI SPECIFICITY PROTEIN"/>
    <property type="match status" value="1"/>
</dbReference>
<evidence type="ECO:0000313" key="5">
    <source>
        <dbReference type="EMBL" id="MFD0705433.1"/>
    </source>
</evidence>
<sequence length="322" mass="37349">MERLKFDEIFQDDTKLGIKIQASEYLGSGKYPIIDQSHNAVAGYTNEQEGIFEDVPVIVFGDHTRVIKYVDNPFFLGADGIKILHSKLPNTNYKYLYYALKNAHIPDTGYNRHFKWLREVEIKYPSAELQARIVSVLDGLSTVLVQRKQQLDYLDTLVKARFVEMFGDTFRNLKNLPILSWNDVFNATTGKLDSNASTEAGKYPFFTCSKEVLRIDKYAFDQEALLLAGNNAAGKYDVKHYKGKFNAYQRTYVLSLKQNWSYELFKYQLEDKLDYLQQQSLGGLTKYLTMKILRELNFLIPDNNDQKEFTDFVHRVDKSKVI</sequence>
<gene>
    <name evidence="5" type="ORF">ACFQY8_06710</name>
</gene>
<accession>A0ABW2Y9D9</accession>
<evidence type="ECO:0000256" key="2">
    <source>
        <dbReference type="ARBA" id="ARBA00022747"/>
    </source>
</evidence>
<dbReference type="GO" id="GO:0004519">
    <property type="term" value="F:endonuclease activity"/>
    <property type="evidence" value="ECO:0007669"/>
    <property type="project" value="UniProtKB-KW"/>
</dbReference>